<evidence type="ECO:0000256" key="1">
    <source>
        <dbReference type="ARBA" id="ARBA00009004"/>
    </source>
</evidence>
<dbReference type="OrthoDB" id="6560050at2"/>
<evidence type="ECO:0000313" key="3">
    <source>
        <dbReference type="EMBL" id="SNZ21453.1"/>
    </source>
</evidence>
<dbReference type="EMBL" id="OBEL01000008">
    <property type="protein sequence ID" value="SNZ21453.1"/>
    <property type="molecule type" value="Genomic_DNA"/>
</dbReference>
<dbReference type="AlphaFoldDB" id="A0A285PJJ3"/>
<dbReference type="InterPro" id="IPR036249">
    <property type="entry name" value="Thioredoxin-like_sf"/>
</dbReference>
<protein>
    <submittedName>
        <fullName evidence="3">Hydrogenase-1 operon protein HyaE</fullName>
    </submittedName>
</protein>
<evidence type="ECO:0000313" key="4">
    <source>
        <dbReference type="Proteomes" id="UP000219439"/>
    </source>
</evidence>
<dbReference type="Pfam" id="PF07449">
    <property type="entry name" value="HyaE"/>
    <property type="match status" value="1"/>
</dbReference>
<proteinExistence type="inferred from homology"/>
<comment type="similarity">
    <text evidence="1">Belongs to the HupG/HyaE family.</text>
</comment>
<dbReference type="InterPro" id="IPR010893">
    <property type="entry name" value="NiFe-hyd_mat_HyaE"/>
</dbReference>
<feature type="compositionally biased region" description="Basic and acidic residues" evidence="2">
    <location>
        <begin position="154"/>
        <end position="165"/>
    </location>
</feature>
<dbReference type="Proteomes" id="UP000219439">
    <property type="component" value="Unassembled WGS sequence"/>
</dbReference>
<feature type="region of interest" description="Disordered" evidence="2">
    <location>
        <begin position="143"/>
        <end position="171"/>
    </location>
</feature>
<reference evidence="3 4" key="1">
    <citation type="submission" date="2017-09" db="EMBL/GenBank/DDBJ databases">
        <authorList>
            <person name="Ehlers B."/>
            <person name="Leendertz F.H."/>
        </authorList>
    </citation>
    <scope>NUCLEOTIDE SEQUENCE [LARGE SCALE GENOMIC DNA]</scope>
    <source>
        <strain evidence="3 4">DSM 18289</strain>
    </source>
</reference>
<sequence>MDFSPLTTSIIEREQIAILNEDNMADFLAENGDVILMICGDHERLMEVNDAAVILPELVKASNGLLTPAVVERGFERDVQRRYRFSSFPSFVFLRDGGYLGSLSRVLDWSDYITEINAILAKEPSEPPAFKIRGFETPAKIETGATNGTAVAPKPEKSMTDRLIEEGADNV</sequence>
<organism evidence="3 4">
    <name type="scientific">Cohaesibacter gelatinilyticus</name>
    <dbReference type="NCBI Taxonomy" id="372072"/>
    <lineage>
        <taxon>Bacteria</taxon>
        <taxon>Pseudomonadati</taxon>
        <taxon>Pseudomonadota</taxon>
        <taxon>Alphaproteobacteria</taxon>
        <taxon>Hyphomicrobiales</taxon>
        <taxon>Cohaesibacteraceae</taxon>
    </lineage>
</organism>
<dbReference type="SUPFAM" id="SSF52833">
    <property type="entry name" value="Thioredoxin-like"/>
    <property type="match status" value="1"/>
</dbReference>
<dbReference type="RefSeq" id="WP_097155829.1">
    <property type="nucleotide sequence ID" value="NZ_OBEL01000008.1"/>
</dbReference>
<evidence type="ECO:0000256" key="2">
    <source>
        <dbReference type="SAM" id="MobiDB-lite"/>
    </source>
</evidence>
<gene>
    <name evidence="3" type="ORF">SAMN06265368_4574</name>
</gene>
<keyword evidence="4" id="KW-1185">Reference proteome</keyword>
<accession>A0A285PJJ3</accession>
<dbReference type="Gene3D" id="3.40.30.10">
    <property type="entry name" value="Glutaredoxin"/>
    <property type="match status" value="1"/>
</dbReference>
<name>A0A285PJJ3_9HYPH</name>